<keyword evidence="2" id="KW-0547">Nucleotide-binding</keyword>
<comment type="similarity">
    <text evidence="1">Belongs to the asparagine synthetase family.</text>
</comment>
<name>F0ZQK0_DICPU</name>
<evidence type="ECO:0000259" key="5">
    <source>
        <dbReference type="PROSITE" id="PS51278"/>
    </source>
</evidence>
<proteinExistence type="inferred from homology"/>
<dbReference type="InterPro" id="IPR001962">
    <property type="entry name" value="Asn_synthase"/>
</dbReference>
<dbReference type="eggNOG" id="KOG0571">
    <property type="taxonomic scope" value="Eukaryota"/>
</dbReference>
<evidence type="ECO:0000256" key="4">
    <source>
        <dbReference type="ARBA" id="ARBA00022962"/>
    </source>
</evidence>
<evidence type="ECO:0000256" key="2">
    <source>
        <dbReference type="ARBA" id="ARBA00022741"/>
    </source>
</evidence>
<dbReference type="CDD" id="cd00712">
    <property type="entry name" value="AsnB"/>
    <property type="match status" value="1"/>
</dbReference>
<dbReference type="PANTHER" id="PTHR43284">
    <property type="entry name" value="ASPARAGINE SYNTHETASE (GLUTAMINE-HYDROLYZING)"/>
    <property type="match status" value="1"/>
</dbReference>
<accession>F0ZQK0</accession>
<dbReference type="NCBIfam" id="TIGR01536">
    <property type="entry name" value="asn_synth_AEB"/>
    <property type="match status" value="1"/>
</dbReference>
<evidence type="ECO:0000313" key="6">
    <source>
        <dbReference type="EMBL" id="EGC33780.1"/>
    </source>
</evidence>
<evidence type="ECO:0000256" key="3">
    <source>
        <dbReference type="ARBA" id="ARBA00022840"/>
    </source>
</evidence>
<dbReference type="Proteomes" id="UP000001064">
    <property type="component" value="Unassembled WGS sequence"/>
</dbReference>
<gene>
    <name evidence="6" type="ORF">DICPUDRAFT_154093</name>
</gene>
<dbReference type="Pfam" id="PF13537">
    <property type="entry name" value="GATase_7"/>
    <property type="match status" value="1"/>
</dbReference>
<dbReference type="KEGG" id="dpp:DICPUDRAFT_154093"/>
<dbReference type="InterPro" id="IPR033738">
    <property type="entry name" value="AsnB_N"/>
</dbReference>
<sequence length="1509" mass="177589">MQTNNNCNDNSNRNNSYGIIQSNHELSFWKVFNNRFLLKKILNSKCCLKSKKFKNITSIKSMLRNKNYQFLKYKIIAKEKLFYIESDYIEEVYNDGVPFSISYKEKCLILPEITKEKNAEFLINYPSSKVKIDPYGYNKKTLINVFLKNYISTSLRYTLLNNFQFQTYYHHDFDDCLISSPHSSNEPTSIESILVYFHLYFNSLKFEDYVQQFNCDIKNNKTIPLSIQIKINHITLSNNKEASIKKLFKLLVQETQSLVLHAIYIKKYSEPIEHIHLDQVDNLLLIYITNTFNNKVLNLLLKKGNKIDSNKFNYCEKNAYNKYMIKLYEQNHGYSKDEVMKFIRNYTEQNLISIGVLDKKLSKLILNANTKEIYSEFLNNIFTNTNNRMISRDAFPAEWDPVISSIYDIEVYTRIKDRSTIDWLANKNGGCSPCTKDNLNIKLNKNYIHFEALELLEYARYKFESTMMNILDSNVKEKKIHILRSNNNLKSFVDDLIMSNFNDNTQLFVDFFEKRFRFGPNGSIEFIDNELKKFEAPQRYSHIIDSSKISVILRASTNEIVWLFIRLVESGDLHAIQYLIDNCSDQICTVTLCDNSLNSSLYSYYEYEIVIKLIQLFITNFNNYKISKDVLSPALQYLFNQVIRIGDIKKDQIIEAHQLITNFAELEHGLDYSYFYLKVLSPMASSFIVDICIQGYEEFYTILYSFQFDPDILTFDYFFNQNDNVDKLEFIDSTITAIVNQAGFSKAPLSKLSILLEHDPPRINLFINLFKKYLEYKKANPTPTKKDYNSFTTKQLKLMIHTFDIESFIQLEDILNTYGDKPDQSIYILYEEVSEIKQNHSVRELYQKYYCSNANIVDWFGSILYNDYSHNSIANYLLNKYSDQLKIYLDYYIITDKIKTINFSHRRLAIIDLEGGKQPMIYKKDGDNDHDNQFSFSVILTYNGELYNFKELKIELEKLGYQFKTRSDTEVVLLSYIEWGEECLSKFNGVFAFAIYDERKSSLFLARDRMGVKPLYYTIIPDDGNTIVFGSEIKVLLTHPSVKPYVDNEGLNNLFTMGPIKSPDHCIYRDIKSVPAGNYITFEKIQNEKDNIKSSSLSIFQEYSNFKMNIKEYWNLKSFKHTDNLGETTIKVLKLFKQSVEKQLVSDEPIGFLLSGGLDSSLIVAITSKDIRPNSKLNTFSLSFENEESDFKQDYLRRDVDEPFSKLVATDCSTNHKTVIINSKNNLYDVNVYNPLKCFDYPSYGNVDTSMIQLFKEIKKDRSNCKVILSGELSDEVFSGYSWFHDEKVISNDTIPTLVGVELYNDYNLYLKDEFLEKLDYKNFKDRKFSELLNQVPYLMDDNLDEENQFQRKQRILSYFFIKYYGHYLLERKDRCSMSNSIEVRVPFGDQDLVEYCWNIPFEIKSLDNIEKGILRRSIGNLLPKEVQYRRKSAYPQSCDINFFYHLCDQMELVLNDSKSPIHQFIKPEPIYQIIKNKLNIDNPKKERKLFEHLLLTNQWIKEYKIIFV</sequence>
<evidence type="ECO:0000256" key="1">
    <source>
        <dbReference type="ARBA" id="ARBA00005752"/>
    </source>
</evidence>
<dbReference type="InterPro" id="IPR051786">
    <property type="entry name" value="ASN_synthetase/amidase"/>
</dbReference>
<dbReference type="Gene3D" id="3.40.50.620">
    <property type="entry name" value="HUPs"/>
    <property type="match status" value="1"/>
</dbReference>
<dbReference type="Pfam" id="PF00733">
    <property type="entry name" value="Asn_synthase"/>
    <property type="match status" value="1"/>
</dbReference>
<organism evidence="6 7">
    <name type="scientific">Dictyostelium purpureum</name>
    <name type="common">Slime mold</name>
    <dbReference type="NCBI Taxonomy" id="5786"/>
    <lineage>
        <taxon>Eukaryota</taxon>
        <taxon>Amoebozoa</taxon>
        <taxon>Evosea</taxon>
        <taxon>Eumycetozoa</taxon>
        <taxon>Dictyostelia</taxon>
        <taxon>Dictyosteliales</taxon>
        <taxon>Dictyosteliaceae</taxon>
        <taxon>Dictyostelium</taxon>
    </lineage>
</organism>
<dbReference type="GO" id="GO:0006529">
    <property type="term" value="P:asparagine biosynthetic process"/>
    <property type="evidence" value="ECO:0007669"/>
    <property type="project" value="InterPro"/>
</dbReference>
<dbReference type="PANTHER" id="PTHR43284:SF1">
    <property type="entry name" value="ASPARAGINE SYNTHETASE"/>
    <property type="match status" value="1"/>
</dbReference>
<dbReference type="InterPro" id="IPR029055">
    <property type="entry name" value="Ntn_hydrolases_N"/>
</dbReference>
<protein>
    <recommendedName>
        <fullName evidence="5">Glutamine amidotransferase type-2 domain-containing protein</fullName>
    </recommendedName>
</protein>
<dbReference type="SUPFAM" id="SSF52402">
    <property type="entry name" value="Adenine nucleotide alpha hydrolases-like"/>
    <property type="match status" value="1"/>
</dbReference>
<dbReference type="InterPro" id="IPR017932">
    <property type="entry name" value="GATase_2_dom"/>
</dbReference>
<dbReference type="InParanoid" id="F0ZQK0"/>
<dbReference type="Gene3D" id="3.60.20.10">
    <property type="entry name" value="Glutamine Phosphoribosylpyrophosphate, subunit 1, domain 1"/>
    <property type="match status" value="1"/>
</dbReference>
<dbReference type="GO" id="GO:0005524">
    <property type="term" value="F:ATP binding"/>
    <property type="evidence" value="ECO:0007669"/>
    <property type="project" value="UniProtKB-KW"/>
</dbReference>
<dbReference type="SUPFAM" id="SSF56235">
    <property type="entry name" value="N-terminal nucleophile aminohydrolases (Ntn hydrolases)"/>
    <property type="match status" value="1"/>
</dbReference>
<keyword evidence="4" id="KW-0315">Glutamine amidotransferase</keyword>
<feature type="domain" description="Glutamine amidotransferase type-2" evidence="5">
    <location>
        <begin position="1"/>
        <end position="1085"/>
    </location>
</feature>
<reference evidence="7" key="1">
    <citation type="journal article" date="2011" name="Genome Biol.">
        <title>Comparative genomics of the social amoebae Dictyostelium discoideum and Dictyostelium purpureum.</title>
        <authorList>
            <consortium name="US DOE Joint Genome Institute (JGI-PGF)"/>
            <person name="Sucgang R."/>
            <person name="Kuo A."/>
            <person name="Tian X."/>
            <person name="Salerno W."/>
            <person name="Parikh A."/>
            <person name="Feasley C.L."/>
            <person name="Dalin E."/>
            <person name="Tu H."/>
            <person name="Huang E."/>
            <person name="Barry K."/>
            <person name="Lindquist E."/>
            <person name="Shapiro H."/>
            <person name="Bruce D."/>
            <person name="Schmutz J."/>
            <person name="Salamov A."/>
            <person name="Fey P."/>
            <person name="Gaudet P."/>
            <person name="Anjard C."/>
            <person name="Babu M.M."/>
            <person name="Basu S."/>
            <person name="Bushmanova Y."/>
            <person name="van der Wel H."/>
            <person name="Katoh-Kurasawa M."/>
            <person name="Dinh C."/>
            <person name="Coutinho P.M."/>
            <person name="Saito T."/>
            <person name="Elias M."/>
            <person name="Schaap P."/>
            <person name="Kay R.R."/>
            <person name="Henrissat B."/>
            <person name="Eichinger L."/>
            <person name="Rivero F."/>
            <person name="Putnam N.H."/>
            <person name="West C.M."/>
            <person name="Loomis W.F."/>
            <person name="Chisholm R.L."/>
            <person name="Shaulsky G."/>
            <person name="Strassmann J.E."/>
            <person name="Queller D.C."/>
            <person name="Kuspa A."/>
            <person name="Grigoriev I.V."/>
        </authorList>
    </citation>
    <scope>NUCLEOTIDE SEQUENCE [LARGE SCALE GENOMIC DNA]</scope>
    <source>
        <strain evidence="7">QSDP1</strain>
    </source>
</reference>
<dbReference type="InterPro" id="IPR014729">
    <property type="entry name" value="Rossmann-like_a/b/a_fold"/>
</dbReference>
<dbReference type="EMBL" id="GL871126">
    <property type="protein sequence ID" value="EGC33780.1"/>
    <property type="molecule type" value="Genomic_DNA"/>
</dbReference>
<evidence type="ECO:0000313" key="7">
    <source>
        <dbReference type="Proteomes" id="UP000001064"/>
    </source>
</evidence>
<dbReference type="GeneID" id="10502971"/>
<dbReference type="PROSITE" id="PS51278">
    <property type="entry name" value="GATASE_TYPE_2"/>
    <property type="match status" value="1"/>
</dbReference>
<dbReference type="OrthoDB" id="409189at2759"/>
<dbReference type="RefSeq" id="XP_003289705.1">
    <property type="nucleotide sequence ID" value="XM_003289657.1"/>
</dbReference>
<dbReference type="CDD" id="cd01991">
    <property type="entry name" value="Asn_synthase_B_C"/>
    <property type="match status" value="1"/>
</dbReference>
<dbReference type="VEuPathDB" id="AmoebaDB:DICPUDRAFT_154093"/>
<dbReference type="InterPro" id="IPR006426">
    <property type="entry name" value="Asn_synth_AEB"/>
</dbReference>
<dbReference type="GO" id="GO:0004066">
    <property type="term" value="F:asparagine synthase (glutamine-hydrolyzing) activity"/>
    <property type="evidence" value="ECO:0007669"/>
    <property type="project" value="InterPro"/>
</dbReference>
<keyword evidence="7" id="KW-1185">Reference proteome</keyword>
<keyword evidence="3" id="KW-0067">ATP-binding</keyword>
<dbReference type="STRING" id="5786.F0ZQK0"/>